<evidence type="ECO:0000313" key="8">
    <source>
        <dbReference type="Proteomes" id="UP000569914"/>
    </source>
</evidence>
<protein>
    <submittedName>
        <fullName evidence="7">Energy-coupling factor transport system permease protein</fullName>
    </submittedName>
</protein>
<dbReference type="InterPro" id="IPR003339">
    <property type="entry name" value="ABC/ECF_trnsptr_transmembrane"/>
</dbReference>
<comment type="subcellular location">
    <subcellularLocation>
        <location evidence="1">Membrane</location>
        <topology evidence="1">Multi-pass membrane protein</topology>
    </subcellularLocation>
</comment>
<dbReference type="GO" id="GO:0005886">
    <property type="term" value="C:plasma membrane"/>
    <property type="evidence" value="ECO:0007669"/>
    <property type="project" value="UniProtKB-ARBA"/>
</dbReference>
<dbReference type="EMBL" id="JACCBU010000001">
    <property type="protein sequence ID" value="NYE69809.1"/>
    <property type="molecule type" value="Genomic_DNA"/>
</dbReference>
<dbReference type="PANTHER" id="PTHR34857">
    <property type="entry name" value="SLL0384 PROTEIN"/>
    <property type="match status" value="1"/>
</dbReference>
<evidence type="ECO:0000313" key="7">
    <source>
        <dbReference type="EMBL" id="NYE69809.1"/>
    </source>
</evidence>
<dbReference type="Proteomes" id="UP000569914">
    <property type="component" value="Unassembled WGS sequence"/>
</dbReference>
<keyword evidence="8" id="KW-1185">Reference proteome</keyword>
<keyword evidence="5 6" id="KW-0472">Membrane</keyword>
<keyword evidence="2" id="KW-1003">Cell membrane</keyword>
<dbReference type="AlphaFoldDB" id="A0A7Y9L7I1"/>
<feature type="transmembrane region" description="Helical" evidence="6">
    <location>
        <begin position="122"/>
        <end position="143"/>
    </location>
</feature>
<keyword evidence="4 6" id="KW-1133">Transmembrane helix</keyword>
<comment type="caution">
    <text evidence="7">The sequence shown here is derived from an EMBL/GenBank/DDBJ whole genome shotgun (WGS) entry which is preliminary data.</text>
</comment>
<evidence type="ECO:0000256" key="4">
    <source>
        <dbReference type="ARBA" id="ARBA00022989"/>
    </source>
</evidence>
<dbReference type="PANTHER" id="PTHR34857:SF2">
    <property type="entry name" value="SLL0384 PROTEIN"/>
    <property type="match status" value="1"/>
</dbReference>
<name>A0A7Y9L7I1_9ACTN</name>
<feature type="transmembrane region" description="Helical" evidence="6">
    <location>
        <begin position="80"/>
        <end position="102"/>
    </location>
</feature>
<proteinExistence type="predicted"/>
<evidence type="ECO:0000256" key="1">
    <source>
        <dbReference type="ARBA" id="ARBA00004141"/>
    </source>
</evidence>
<keyword evidence="3 6" id="KW-0812">Transmembrane</keyword>
<evidence type="ECO:0000256" key="6">
    <source>
        <dbReference type="SAM" id="Phobius"/>
    </source>
</evidence>
<feature type="transmembrane region" description="Helical" evidence="6">
    <location>
        <begin position="212"/>
        <end position="229"/>
    </location>
</feature>
<gene>
    <name evidence="7" type="ORF">BKA15_001138</name>
</gene>
<dbReference type="CDD" id="cd16914">
    <property type="entry name" value="EcfT"/>
    <property type="match status" value="1"/>
</dbReference>
<reference evidence="7 8" key="1">
    <citation type="submission" date="2020-07" db="EMBL/GenBank/DDBJ databases">
        <title>Sequencing the genomes of 1000 actinobacteria strains.</title>
        <authorList>
            <person name="Klenk H.-P."/>
        </authorList>
    </citation>
    <scope>NUCLEOTIDE SEQUENCE [LARGE SCALE GENOMIC DNA]</scope>
    <source>
        <strain evidence="7 8">DSM 22083</strain>
    </source>
</reference>
<evidence type="ECO:0000256" key="2">
    <source>
        <dbReference type="ARBA" id="ARBA00022475"/>
    </source>
</evidence>
<sequence>MNRGFLDPRTKLALVLATSLTVMAPGGLIFVPAALLLGVALAATERAWRRLIILPAAALGLAGVAYLLPPVAPHPAIGALGVAAAYFLRFVAVGGVAAHLIASTPPAELTAALRAVRVPRVVTVPTAVMLRFVPVITAEAAAVHDAMRLRGIGGWAGLVRHPVRSIERFTVPVIAASLRVGEDLSAAALLRGLGSRHRPTSMRPPRFGPADLLLLILVAGAVSATLLWARP</sequence>
<dbReference type="InterPro" id="IPR051611">
    <property type="entry name" value="ECF_transporter_component"/>
</dbReference>
<organism evidence="7 8">
    <name type="scientific">Microlunatus parietis</name>
    <dbReference type="NCBI Taxonomy" id="682979"/>
    <lineage>
        <taxon>Bacteria</taxon>
        <taxon>Bacillati</taxon>
        <taxon>Actinomycetota</taxon>
        <taxon>Actinomycetes</taxon>
        <taxon>Propionibacteriales</taxon>
        <taxon>Propionibacteriaceae</taxon>
        <taxon>Microlunatus</taxon>
    </lineage>
</organism>
<feature type="transmembrane region" description="Helical" evidence="6">
    <location>
        <begin position="47"/>
        <end position="68"/>
    </location>
</feature>
<evidence type="ECO:0000256" key="3">
    <source>
        <dbReference type="ARBA" id="ARBA00022692"/>
    </source>
</evidence>
<feature type="transmembrane region" description="Helical" evidence="6">
    <location>
        <begin position="12"/>
        <end position="41"/>
    </location>
</feature>
<dbReference type="RefSeq" id="WP_218871085.1">
    <property type="nucleotide sequence ID" value="NZ_JACCBU010000001.1"/>
</dbReference>
<dbReference type="Pfam" id="PF02361">
    <property type="entry name" value="CbiQ"/>
    <property type="match status" value="1"/>
</dbReference>
<accession>A0A7Y9L7I1</accession>
<evidence type="ECO:0000256" key="5">
    <source>
        <dbReference type="ARBA" id="ARBA00023136"/>
    </source>
</evidence>